<name>A0A2S7INK6_9BACT</name>
<feature type="domain" description="Phosphodiester glycosidase" evidence="2">
    <location>
        <begin position="102"/>
        <end position="294"/>
    </location>
</feature>
<keyword evidence="1" id="KW-0732">Signal</keyword>
<evidence type="ECO:0000313" key="3">
    <source>
        <dbReference type="EMBL" id="PQA59236.1"/>
    </source>
</evidence>
<protein>
    <recommendedName>
        <fullName evidence="2">Phosphodiester glycosidase domain-containing protein</fullName>
    </recommendedName>
</protein>
<organism evidence="3 4">
    <name type="scientific">Siphonobacter curvatus</name>
    <dbReference type="NCBI Taxonomy" id="2094562"/>
    <lineage>
        <taxon>Bacteria</taxon>
        <taxon>Pseudomonadati</taxon>
        <taxon>Bacteroidota</taxon>
        <taxon>Cytophagia</taxon>
        <taxon>Cytophagales</taxon>
        <taxon>Cytophagaceae</taxon>
        <taxon>Siphonobacter</taxon>
    </lineage>
</organism>
<feature type="chain" id="PRO_5015466857" description="Phosphodiester glycosidase domain-containing protein" evidence="1">
    <location>
        <begin position="18"/>
        <end position="297"/>
    </location>
</feature>
<reference evidence="4" key="1">
    <citation type="submission" date="2018-02" db="EMBL/GenBank/DDBJ databases">
        <title>Genome sequencing of Solimonas sp. HR-BB.</title>
        <authorList>
            <person name="Lee Y."/>
            <person name="Jeon C.O."/>
        </authorList>
    </citation>
    <scope>NUCLEOTIDE SEQUENCE [LARGE SCALE GENOMIC DNA]</scope>
    <source>
        <strain evidence="4">HR-U</strain>
    </source>
</reference>
<evidence type="ECO:0000313" key="4">
    <source>
        <dbReference type="Proteomes" id="UP000239590"/>
    </source>
</evidence>
<evidence type="ECO:0000259" key="2">
    <source>
        <dbReference type="Pfam" id="PF09992"/>
    </source>
</evidence>
<keyword evidence="4" id="KW-1185">Reference proteome</keyword>
<dbReference type="RefSeq" id="WP_104710576.1">
    <property type="nucleotide sequence ID" value="NZ_PTRA01000001.1"/>
</dbReference>
<sequence length="297" mass="32780">MKYLCILLISCAGFTSAQSRTSTDDSLALMKATWNFLDVASGVTWKHVHLKDKELFQSNQNINVLDTKLKNRRVVFGLVSADTPGDSTRKLVPTSTLTKKAGAVAAVNGTFFNVKQAGSEDLIKIEGKVLDTTTYASNKPLIEHKQAALTIRKRKISIERAPNERAYGWDQKLNAPDVMVTGPLLLWEGQPIPLKKNAFNDNRHPRTAACITREKHLLLVTVDGRNAQAAGMSLPELTYLLKQFRCERAVNLDGGGSTTMVITGQPYEGVVNMPSDNKVFDHLGERAVSNAIFIRKK</sequence>
<accession>A0A2S7INK6</accession>
<dbReference type="Proteomes" id="UP000239590">
    <property type="component" value="Unassembled WGS sequence"/>
</dbReference>
<dbReference type="AlphaFoldDB" id="A0A2S7INK6"/>
<dbReference type="Pfam" id="PF09992">
    <property type="entry name" value="NAGPA"/>
    <property type="match status" value="1"/>
</dbReference>
<evidence type="ECO:0000256" key="1">
    <source>
        <dbReference type="SAM" id="SignalP"/>
    </source>
</evidence>
<dbReference type="InterPro" id="IPR018711">
    <property type="entry name" value="NAGPA"/>
</dbReference>
<gene>
    <name evidence="3" type="ORF">C5O19_06170</name>
</gene>
<feature type="signal peptide" evidence="1">
    <location>
        <begin position="1"/>
        <end position="17"/>
    </location>
</feature>
<dbReference type="OrthoDB" id="9809781at2"/>
<dbReference type="EMBL" id="PTRA01000001">
    <property type="protein sequence ID" value="PQA59236.1"/>
    <property type="molecule type" value="Genomic_DNA"/>
</dbReference>
<proteinExistence type="predicted"/>
<dbReference type="PANTHER" id="PTHR40446">
    <property type="entry name" value="N-ACETYLGLUCOSAMINE-1-PHOSPHODIESTER ALPHA-N-ACETYLGLUCOSAMINIDASE"/>
    <property type="match status" value="1"/>
</dbReference>
<comment type="caution">
    <text evidence="3">The sequence shown here is derived from an EMBL/GenBank/DDBJ whole genome shotgun (WGS) entry which is preliminary data.</text>
</comment>
<dbReference type="PANTHER" id="PTHR40446:SF2">
    <property type="entry name" value="N-ACETYLGLUCOSAMINE-1-PHOSPHODIESTER ALPHA-N-ACETYLGLUCOSAMINIDASE"/>
    <property type="match status" value="1"/>
</dbReference>